<evidence type="ECO:0000259" key="4">
    <source>
        <dbReference type="SMART" id="SM00562"/>
    </source>
</evidence>
<evidence type="ECO:0000313" key="6">
    <source>
        <dbReference type="Proteomes" id="UP001165289"/>
    </source>
</evidence>
<dbReference type="PANTHER" id="PTHR46135:SF3">
    <property type="entry name" value="NME_NM23 FAMILY MEMBER 8"/>
    <property type="match status" value="1"/>
</dbReference>
<feature type="region of interest" description="Disordered" evidence="3">
    <location>
        <begin position="591"/>
        <end position="611"/>
    </location>
</feature>
<dbReference type="AlphaFoldDB" id="A0AAV7JD61"/>
<comment type="caution">
    <text evidence="5">The sequence shown here is derived from an EMBL/GenBank/DDBJ whole genome shotgun (WGS) entry which is preliminary data.</text>
</comment>
<feature type="binding site" evidence="1">
    <location>
        <position position="539"/>
    </location>
    <ligand>
        <name>ATP</name>
        <dbReference type="ChEBI" id="CHEBI:30616"/>
    </ligand>
</feature>
<comment type="caution">
    <text evidence="1">Lacks conserved residue(s) required for the propagation of feature annotation.</text>
</comment>
<feature type="binding site" evidence="1">
    <location>
        <position position="465"/>
    </location>
    <ligand>
        <name>ATP</name>
        <dbReference type="ChEBI" id="CHEBI:30616"/>
    </ligand>
</feature>
<feature type="domain" description="Nucleoside diphosphate kinase-like" evidence="4">
    <location>
        <begin position="160"/>
        <end position="305"/>
    </location>
</feature>
<dbReference type="InterPro" id="IPR051766">
    <property type="entry name" value="TXND_domain-containing"/>
</dbReference>
<dbReference type="Pfam" id="PF00334">
    <property type="entry name" value="NDK"/>
    <property type="match status" value="3"/>
</dbReference>
<accession>A0AAV7JD61</accession>
<dbReference type="Gene3D" id="3.30.70.141">
    <property type="entry name" value="Nucleoside diphosphate kinase-like domain"/>
    <property type="match status" value="3"/>
</dbReference>
<keyword evidence="6" id="KW-1185">Reference proteome</keyword>
<gene>
    <name evidence="5" type="ORF">LOD99_12819</name>
</gene>
<dbReference type="GO" id="GO:0006183">
    <property type="term" value="P:GTP biosynthetic process"/>
    <property type="evidence" value="ECO:0007669"/>
    <property type="project" value="InterPro"/>
</dbReference>
<dbReference type="PANTHER" id="PTHR46135">
    <property type="entry name" value="NME/NM23 FAMILY MEMBER 8"/>
    <property type="match status" value="1"/>
</dbReference>
<dbReference type="PRINTS" id="PR01243">
    <property type="entry name" value="NUCDPKINASE"/>
</dbReference>
<sequence length="611" mass="69164">MPPKQIHVQTHINSEEEWKIEMEKKGLHVVDVYADWAGPCKSVTGLFKKLKTEIGDPLLMFETASSDKIAQLEPYRNRCQPAFLLFAGGCLVGVIHGCKGPKLEQIIKSELEKEKKILEHGMDRIQIEDTELLTIKNREANLGTEASTEEPEEEMTPLRKEFTICIIKPDIVEAGKVDEILNLIRQKFIEILAQKEETLSEQVTRELYSHLEEEDFFPELLTFMTGGPSVILLLSKMGLTGEGIIQEFRDIIGPFDIETAKEQSPQSIRALYSSSNIQNAIHSSSSVEQAARELAFFFPESSVPYVRGTVPEERTLALIRPDVLADHRDELLQRIRDVGFEISFAREVQLTKEQVEDFYISQREEDGYEKLLDDMSSGPVLALCLAGKNVVQAWVNLIQPCLSEKKEGEEEQAETEMKKQSIQDMINEILPEPQHVPIYGSATSQTAVADLDVIFPEEDTIAVIKPNAFQYKDTIIDKIKDLGFNVKAQNEQVLNQELFEAFYKQHEGQDFYENLRDFMTSGPSLVLLLSDRHGVSKWRDAMGPTDPSENKQGLRGVFGNDTLANGLHGTSNTDKVQEFVKLFFTETKPIPSEEKQIEIDNNEPEDDEVEP</sequence>
<feature type="domain" description="Nucleoside diphosphate kinase-like" evidence="4">
    <location>
        <begin position="457"/>
        <end position="591"/>
    </location>
</feature>
<name>A0AAV7JD61_9METZ</name>
<dbReference type="SUPFAM" id="SSF52833">
    <property type="entry name" value="Thioredoxin-like"/>
    <property type="match status" value="1"/>
</dbReference>
<dbReference type="InterPro" id="IPR036249">
    <property type="entry name" value="Thioredoxin-like_sf"/>
</dbReference>
<feature type="binding site" evidence="1">
    <location>
        <position position="511"/>
    </location>
    <ligand>
        <name>ATP</name>
        <dbReference type="ChEBI" id="CHEBI:30616"/>
    </ligand>
</feature>
<feature type="binding site" evidence="1">
    <location>
        <position position="565"/>
    </location>
    <ligand>
        <name>ATP</name>
        <dbReference type="ChEBI" id="CHEBI:30616"/>
    </ligand>
</feature>
<reference evidence="5 6" key="1">
    <citation type="journal article" date="2023" name="BMC Biol.">
        <title>The compact genome of the sponge Oopsacas minuta (Hexactinellida) is lacking key metazoan core genes.</title>
        <authorList>
            <person name="Santini S."/>
            <person name="Schenkelaars Q."/>
            <person name="Jourda C."/>
            <person name="Duchesne M."/>
            <person name="Belahbib H."/>
            <person name="Rocher C."/>
            <person name="Selva M."/>
            <person name="Riesgo A."/>
            <person name="Vervoort M."/>
            <person name="Leys S.P."/>
            <person name="Kodjabachian L."/>
            <person name="Le Bivic A."/>
            <person name="Borchiellini C."/>
            <person name="Claverie J.M."/>
            <person name="Renard E."/>
        </authorList>
    </citation>
    <scope>NUCLEOTIDE SEQUENCE [LARGE SCALE GENOMIC DNA]</scope>
    <source>
        <strain evidence="5">SPO-2</strain>
    </source>
</reference>
<feature type="binding site" evidence="1">
    <location>
        <position position="555"/>
    </location>
    <ligand>
        <name>ATP</name>
        <dbReference type="ChEBI" id="CHEBI:30616"/>
    </ligand>
</feature>
<dbReference type="GO" id="GO:0006228">
    <property type="term" value="P:UTP biosynthetic process"/>
    <property type="evidence" value="ECO:0007669"/>
    <property type="project" value="InterPro"/>
</dbReference>
<dbReference type="GO" id="GO:0004550">
    <property type="term" value="F:nucleoside diphosphate kinase activity"/>
    <property type="evidence" value="ECO:0007669"/>
    <property type="project" value="InterPro"/>
</dbReference>
<evidence type="ECO:0000256" key="3">
    <source>
        <dbReference type="SAM" id="MobiDB-lite"/>
    </source>
</evidence>
<evidence type="ECO:0000256" key="1">
    <source>
        <dbReference type="PROSITE-ProRule" id="PRU00706"/>
    </source>
</evidence>
<proteinExistence type="inferred from homology"/>
<evidence type="ECO:0000313" key="5">
    <source>
        <dbReference type="EMBL" id="KAI6646698.1"/>
    </source>
</evidence>
<protein>
    <submittedName>
        <fullName evidence="5">Thioredoxin domain-containing protein 3-like</fullName>
    </submittedName>
</protein>
<evidence type="ECO:0000256" key="2">
    <source>
        <dbReference type="RuleBase" id="RU004011"/>
    </source>
</evidence>
<dbReference type="InterPro" id="IPR013766">
    <property type="entry name" value="Thioredoxin_domain"/>
</dbReference>
<feature type="binding site" evidence="1">
    <location>
        <position position="545"/>
    </location>
    <ligand>
        <name>ATP</name>
        <dbReference type="ChEBI" id="CHEBI:30616"/>
    </ligand>
</feature>
<dbReference type="Pfam" id="PF00085">
    <property type="entry name" value="Thioredoxin"/>
    <property type="match status" value="1"/>
</dbReference>
<feature type="compositionally biased region" description="Acidic residues" evidence="3">
    <location>
        <begin position="600"/>
        <end position="611"/>
    </location>
</feature>
<dbReference type="SUPFAM" id="SSF54919">
    <property type="entry name" value="Nucleoside diphosphate kinase, NDK"/>
    <property type="match status" value="3"/>
</dbReference>
<feature type="active site" description="Pros-phosphohistidine intermediate" evidence="1">
    <location>
        <position position="568"/>
    </location>
</feature>
<organism evidence="5 6">
    <name type="scientific">Oopsacas minuta</name>
    <dbReference type="NCBI Taxonomy" id="111878"/>
    <lineage>
        <taxon>Eukaryota</taxon>
        <taxon>Metazoa</taxon>
        <taxon>Porifera</taxon>
        <taxon>Hexactinellida</taxon>
        <taxon>Hexasterophora</taxon>
        <taxon>Lyssacinosida</taxon>
        <taxon>Leucopsacidae</taxon>
        <taxon>Oopsacas</taxon>
    </lineage>
</organism>
<feature type="domain" description="Nucleoside diphosphate kinase-like" evidence="4">
    <location>
        <begin position="312"/>
        <end position="424"/>
    </location>
</feature>
<dbReference type="InterPro" id="IPR036850">
    <property type="entry name" value="NDK-like_dom_sf"/>
</dbReference>
<dbReference type="GO" id="GO:0006241">
    <property type="term" value="P:CTP biosynthetic process"/>
    <property type="evidence" value="ECO:0007669"/>
    <property type="project" value="InterPro"/>
</dbReference>
<dbReference type="EMBL" id="JAKMXF010000354">
    <property type="protein sequence ID" value="KAI6646698.1"/>
    <property type="molecule type" value="Genomic_DNA"/>
</dbReference>
<dbReference type="InterPro" id="IPR034907">
    <property type="entry name" value="NDK-like_dom"/>
</dbReference>
<feature type="active site" description="Pros-phosphohistidine intermediate" evidence="1">
    <location>
        <position position="282"/>
    </location>
</feature>
<dbReference type="SMART" id="SM00562">
    <property type="entry name" value="NDK"/>
    <property type="match status" value="3"/>
</dbReference>
<dbReference type="Gene3D" id="3.40.30.10">
    <property type="entry name" value="Glutaredoxin"/>
    <property type="match status" value="1"/>
</dbReference>
<comment type="similarity">
    <text evidence="1 2">Belongs to the NDK family.</text>
</comment>
<dbReference type="InterPro" id="IPR001564">
    <property type="entry name" value="Nucleoside_diP_kinase"/>
</dbReference>
<dbReference type="PROSITE" id="PS51374">
    <property type="entry name" value="NDPK_LIKE"/>
    <property type="match status" value="3"/>
</dbReference>
<dbReference type="Proteomes" id="UP001165289">
    <property type="component" value="Unassembled WGS sequence"/>
</dbReference>